<dbReference type="PROSITE" id="PS51462">
    <property type="entry name" value="NUDIX"/>
    <property type="match status" value="1"/>
</dbReference>
<dbReference type="PANTHER" id="PTHR16099:SF5">
    <property type="entry name" value="NUCLEOTIDE TRIPHOSPHATE DIPHOSPHATASE NUDT15"/>
    <property type="match status" value="1"/>
</dbReference>
<dbReference type="SUPFAM" id="SSF55811">
    <property type="entry name" value="Nudix"/>
    <property type="match status" value="1"/>
</dbReference>
<dbReference type="PANTHER" id="PTHR16099">
    <property type="entry name" value="8-OXO-DGTP DIPHOSPHATES NUDT15"/>
    <property type="match status" value="1"/>
</dbReference>
<dbReference type="Gene3D" id="3.90.79.10">
    <property type="entry name" value="Nucleoside Triphosphate Pyrophosphohydrolase"/>
    <property type="match status" value="1"/>
</dbReference>
<evidence type="ECO:0000256" key="1">
    <source>
        <dbReference type="ARBA" id="ARBA00022801"/>
    </source>
</evidence>
<accession>A0A9Q9B6C6</accession>
<feature type="domain" description="Nudix hydrolase" evidence="3">
    <location>
        <begin position="5"/>
        <end position="148"/>
    </location>
</feature>
<dbReference type="GO" id="GO:0035539">
    <property type="term" value="F:8-oxo-7,8-dihydrodeoxyguanosine triphosphate pyrophosphatase activity"/>
    <property type="evidence" value="ECO:0007669"/>
    <property type="project" value="TreeGrafter"/>
</dbReference>
<evidence type="ECO:0000259" key="3">
    <source>
        <dbReference type="PROSITE" id="PS51462"/>
    </source>
</evidence>
<dbReference type="PRINTS" id="PR00502">
    <property type="entry name" value="NUDIXFAMILY"/>
</dbReference>
<protein>
    <submittedName>
        <fullName evidence="4">NUDIX hydrolase domain-containing protein</fullName>
    </submittedName>
</protein>
<evidence type="ECO:0000313" key="5">
    <source>
        <dbReference type="Proteomes" id="UP001056384"/>
    </source>
</evidence>
<proteinExistence type="inferred from homology"/>
<keyword evidence="5" id="KW-1185">Reference proteome</keyword>
<sequence>MTTPNVRVGVGAFVLSPSKSTPLDPCFLIGKRKGSHGAGSYALPGGHLEFGETPEECASRELLEETGLKVKNISFLTATNDPMLSENKHYITLFMTCVREDEADAPQNLEPEKCGGWDWVYWSDLVKWVEEDGAVDHGGNRRTIFTPLINLIRQRPGIVPDCS</sequence>
<dbReference type="InterPro" id="IPR020084">
    <property type="entry name" value="NUDIX_hydrolase_CS"/>
</dbReference>
<comment type="similarity">
    <text evidence="2">Belongs to the Nudix hydrolase family.</text>
</comment>
<dbReference type="PROSITE" id="PS00893">
    <property type="entry name" value="NUDIX_BOX"/>
    <property type="match status" value="1"/>
</dbReference>
<dbReference type="AlphaFoldDB" id="A0A9Q9B6C6"/>
<keyword evidence="1 2" id="KW-0378">Hydrolase</keyword>
<dbReference type="Pfam" id="PF00293">
    <property type="entry name" value="NUDIX"/>
    <property type="match status" value="1"/>
</dbReference>
<dbReference type="InterPro" id="IPR000086">
    <property type="entry name" value="NUDIX_hydrolase_dom"/>
</dbReference>
<evidence type="ECO:0000313" key="4">
    <source>
        <dbReference type="EMBL" id="USW57966.1"/>
    </source>
</evidence>
<evidence type="ECO:0000256" key="2">
    <source>
        <dbReference type="RuleBase" id="RU003476"/>
    </source>
</evidence>
<dbReference type="CDD" id="cd04678">
    <property type="entry name" value="NUDIX_MTH2_Nudt15"/>
    <property type="match status" value="1"/>
</dbReference>
<gene>
    <name evidence="4" type="ORF">Slin15195_G112850</name>
</gene>
<dbReference type="FunFam" id="3.90.79.10:FF:000060">
    <property type="entry name" value="Nudix hydrolase 1"/>
    <property type="match status" value="1"/>
</dbReference>
<dbReference type="InterPro" id="IPR015797">
    <property type="entry name" value="NUDIX_hydrolase-like_dom_sf"/>
</dbReference>
<dbReference type="GO" id="GO:0006203">
    <property type="term" value="P:dGTP catabolic process"/>
    <property type="evidence" value="ECO:0007669"/>
    <property type="project" value="TreeGrafter"/>
</dbReference>
<dbReference type="InterPro" id="IPR020476">
    <property type="entry name" value="Nudix_hydrolase"/>
</dbReference>
<dbReference type="EMBL" id="CP099427">
    <property type="protein sequence ID" value="USW57966.1"/>
    <property type="molecule type" value="Genomic_DNA"/>
</dbReference>
<dbReference type="GO" id="GO:0005829">
    <property type="term" value="C:cytosol"/>
    <property type="evidence" value="ECO:0007669"/>
    <property type="project" value="TreeGrafter"/>
</dbReference>
<reference evidence="4" key="1">
    <citation type="submission" date="2022-06" db="EMBL/GenBank/DDBJ databases">
        <title>Complete genome sequences of two strains of the flax pathogen Septoria linicola.</title>
        <authorList>
            <person name="Lapalu N."/>
            <person name="Simon A."/>
            <person name="Demenou B."/>
            <person name="Paumier D."/>
            <person name="Guillot M.-P."/>
            <person name="Gout L."/>
            <person name="Valade R."/>
        </authorList>
    </citation>
    <scope>NUCLEOTIDE SEQUENCE</scope>
    <source>
        <strain evidence="4">SE15195</strain>
    </source>
</reference>
<organism evidence="4 5">
    <name type="scientific">Septoria linicola</name>
    <dbReference type="NCBI Taxonomy" id="215465"/>
    <lineage>
        <taxon>Eukaryota</taxon>
        <taxon>Fungi</taxon>
        <taxon>Dikarya</taxon>
        <taxon>Ascomycota</taxon>
        <taxon>Pezizomycotina</taxon>
        <taxon>Dothideomycetes</taxon>
        <taxon>Dothideomycetidae</taxon>
        <taxon>Mycosphaerellales</taxon>
        <taxon>Mycosphaerellaceae</taxon>
        <taxon>Septoria</taxon>
    </lineage>
</organism>
<name>A0A9Q9B6C6_9PEZI</name>
<dbReference type="Proteomes" id="UP001056384">
    <property type="component" value="Chromosome 10"/>
</dbReference>